<proteinExistence type="predicted"/>
<dbReference type="EMBL" id="FNYH01000002">
    <property type="protein sequence ID" value="SEI46947.1"/>
    <property type="molecule type" value="Genomic_DNA"/>
</dbReference>
<sequence>MRALVFFALTCMTNYAAAVDFTPLAEGEYTAYKCYVSASDGQNYVRFADMQDLETAKKSIQGLGIETDEGTQLMVLDFLECTEASKLFINPQARKLDEETPR</sequence>
<keyword evidence="3" id="KW-1185">Reference proteome</keyword>
<feature type="chain" id="PRO_5017392165" evidence="1">
    <location>
        <begin position="19"/>
        <end position="102"/>
    </location>
</feature>
<reference evidence="3" key="1">
    <citation type="submission" date="2016-10" db="EMBL/GenBank/DDBJ databases">
        <authorList>
            <person name="Varghese N."/>
            <person name="Submissions S."/>
        </authorList>
    </citation>
    <scope>NUCLEOTIDE SEQUENCE [LARGE SCALE GENOMIC DNA]</scope>
    <source>
        <strain evidence="3">DSM 7165</strain>
    </source>
</reference>
<dbReference type="Proteomes" id="UP000242999">
    <property type="component" value="Unassembled WGS sequence"/>
</dbReference>
<dbReference type="InterPro" id="IPR049848">
    <property type="entry name" value="TapY2-like"/>
</dbReference>
<keyword evidence="1" id="KW-0732">Signal</keyword>
<evidence type="ECO:0000256" key="1">
    <source>
        <dbReference type="SAM" id="SignalP"/>
    </source>
</evidence>
<evidence type="ECO:0000313" key="2">
    <source>
        <dbReference type="EMBL" id="SEI46947.1"/>
    </source>
</evidence>
<gene>
    <name evidence="2" type="ORF">SAMN05421831_102193</name>
</gene>
<dbReference type="AlphaFoldDB" id="A0A1H6R367"/>
<dbReference type="NCBIfam" id="NF038109">
    <property type="entry name" value="tapY2_fam"/>
    <property type="match status" value="1"/>
</dbReference>
<dbReference type="STRING" id="64971.SAMN05421831_102193"/>
<accession>A0A1H6R367</accession>
<feature type="signal peptide" evidence="1">
    <location>
        <begin position="1"/>
        <end position="18"/>
    </location>
</feature>
<evidence type="ECO:0000313" key="3">
    <source>
        <dbReference type="Proteomes" id="UP000242999"/>
    </source>
</evidence>
<organism evidence="2 3">
    <name type="scientific">Allopseudospirillum japonicum</name>
    <dbReference type="NCBI Taxonomy" id="64971"/>
    <lineage>
        <taxon>Bacteria</taxon>
        <taxon>Pseudomonadati</taxon>
        <taxon>Pseudomonadota</taxon>
        <taxon>Gammaproteobacteria</taxon>
        <taxon>Oceanospirillales</taxon>
        <taxon>Oceanospirillaceae</taxon>
        <taxon>Allopseudospirillum</taxon>
    </lineage>
</organism>
<name>A0A1H6R367_9GAMM</name>
<protein>
    <submittedName>
        <fullName evidence="2">Uncharacterized protein</fullName>
    </submittedName>
</protein>
<dbReference type="RefSeq" id="WP_093308535.1">
    <property type="nucleotide sequence ID" value="NZ_FNYH01000002.1"/>
</dbReference>